<evidence type="ECO:0000313" key="3">
    <source>
        <dbReference type="Proteomes" id="UP000011135"/>
    </source>
</evidence>
<feature type="chain" id="PRO_5003993124" description="Lipoprotein" evidence="1">
    <location>
        <begin position="26"/>
        <end position="200"/>
    </location>
</feature>
<evidence type="ECO:0000256" key="1">
    <source>
        <dbReference type="SAM" id="SignalP"/>
    </source>
</evidence>
<dbReference type="EMBL" id="AMZN01000078">
    <property type="protein sequence ID" value="ELR69300.1"/>
    <property type="molecule type" value="Genomic_DNA"/>
</dbReference>
<dbReference type="Proteomes" id="UP000011135">
    <property type="component" value="Unassembled WGS sequence"/>
</dbReference>
<keyword evidence="1" id="KW-0732">Signal</keyword>
<dbReference type="PROSITE" id="PS51257">
    <property type="entry name" value="PROKAR_LIPOPROTEIN"/>
    <property type="match status" value="1"/>
</dbReference>
<gene>
    <name evidence="2" type="ORF">C900_05184</name>
</gene>
<dbReference type="STRING" id="1237149.C900_05184"/>
<proteinExistence type="predicted"/>
<protein>
    <recommendedName>
        <fullName evidence="4">Lipoprotein</fullName>
    </recommendedName>
</protein>
<sequence length="200" mass="22121">MKTMKKSIYLALLTALVVMSGCHQESDQISDSELDQFLHSEQYTVFKTNFEKYNANLNFDNVVETDLGNGETLYQLSTKLVGLEVGVLNVIISDNQFKSFFELRTFNSDLSKATVSFYGLDGVEQFSMVGRKLNNSDLYELSFSSKSTSGRINSCIGDCYKTASDACDGDGDCKLLCDLLDIVGYCTASLASACFGHCYF</sequence>
<reference evidence="2 3" key="1">
    <citation type="submission" date="2012-12" db="EMBL/GenBank/DDBJ databases">
        <title>Genome assembly of Fulvivirga imtechensis AK7.</title>
        <authorList>
            <person name="Nupur N."/>
            <person name="Khatri I."/>
            <person name="Kumar R."/>
            <person name="Subramanian S."/>
            <person name="Pinnaka A."/>
        </authorList>
    </citation>
    <scope>NUCLEOTIDE SEQUENCE [LARGE SCALE GENOMIC DNA]</scope>
    <source>
        <strain evidence="2 3">AK7</strain>
    </source>
</reference>
<comment type="caution">
    <text evidence="2">The sequence shown here is derived from an EMBL/GenBank/DDBJ whole genome shotgun (WGS) entry which is preliminary data.</text>
</comment>
<organism evidence="2 3">
    <name type="scientific">Fulvivirga imtechensis AK7</name>
    <dbReference type="NCBI Taxonomy" id="1237149"/>
    <lineage>
        <taxon>Bacteria</taxon>
        <taxon>Pseudomonadati</taxon>
        <taxon>Bacteroidota</taxon>
        <taxon>Cytophagia</taxon>
        <taxon>Cytophagales</taxon>
        <taxon>Fulvivirgaceae</taxon>
        <taxon>Fulvivirga</taxon>
    </lineage>
</organism>
<evidence type="ECO:0000313" key="2">
    <source>
        <dbReference type="EMBL" id="ELR69300.1"/>
    </source>
</evidence>
<keyword evidence="3" id="KW-1185">Reference proteome</keyword>
<accession>L8JKJ1</accession>
<dbReference type="AlphaFoldDB" id="L8JKJ1"/>
<evidence type="ECO:0008006" key="4">
    <source>
        <dbReference type="Google" id="ProtNLM"/>
    </source>
</evidence>
<name>L8JKJ1_9BACT</name>
<feature type="signal peptide" evidence="1">
    <location>
        <begin position="1"/>
        <end position="25"/>
    </location>
</feature>